<evidence type="ECO:0000256" key="1">
    <source>
        <dbReference type="ARBA" id="ARBA00004370"/>
    </source>
</evidence>
<comment type="similarity">
    <text evidence="7">Belongs to the cytochrome b5 family.</text>
</comment>
<feature type="domain" description="Cytochrome b5 heme-binding" evidence="9">
    <location>
        <begin position="3"/>
        <end position="83"/>
    </location>
</feature>
<dbReference type="AlphaFoldDB" id="A0A6G0WQP4"/>
<keyword evidence="8" id="KW-1133">Transmembrane helix</keyword>
<keyword evidence="11" id="KW-1185">Reference proteome</keyword>
<dbReference type="PROSITE" id="PS50255">
    <property type="entry name" value="CYTOCHROME_B5_2"/>
    <property type="match status" value="1"/>
</dbReference>
<dbReference type="Gene3D" id="3.10.120.10">
    <property type="entry name" value="Cytochrome b5-like heme/steroid binding domain"/>
    <property type="match status" value="1"/>
</dbReference>
<gene>
    <name evidence="10" type="ORF">Ae201684_012766</name>
</gene>
<keyword evidence="6 8" id="KW-0472">Membrane</keyword>
<evidence type="ECO:0000313" key="11">
    <source>
        <dbReference type="Proteomes" id="UP000481153"/>
    </source>
</evidence>
<dbReference type="Pfam" id="PF00173">
    <property type="entry name" value="Cyt-b5"/>
    <property type="match status" value="1"/>
</dbReference>
<accession>A0A6G0WQP4</accession>
<evidence type="ECO:0000256" key="8">
    <source>
        <dbReference type="SAM" id="Phobius"/>
    </source>
</evidence>
<keyword evidence="5" id="KW-0408">Iron</keyword>
<organism evidence="10 11">
    <name type="scientific">Aphanomyces euteiches</name>
    <dbReference type="NCBI Taxonomy" id="100861"/>
    <lineage>
        <taxon>Eukaryota</taxon>
        <taxon>Sar</taxon>
        <taxon>Stramenopiles</taxon>
        <taxon>Oomycota</taxon>
        <taxon>Saprolegniomycetes</taxon>
        <taxon>Saprolegniales</taxon>
        <taxon>Verrucalvaceae</taxon>
        <taxon>Aphanomyces</taxon>
    </lineage>
</organism>
<evidence type="ECO:0000256" key="7">
    <source>
        <dbReference type="ARBA" id="ARBA00038168"/>
    </source>
</evidence>
<evidence type="ECO:0000256" key="6">
    <source>
        <dbReference type="ARBA" id="ARBA00023136"/>
    </source>
</evidence>
<dbReference type="InterPro" id="IPR001199">
    <property type="entry name" value="Cyt_B5-like_heme/steroid-bd"/>
</dbReference>
<dbReference type="GO" id="GO:0016020">
    <property type="term" value="C:membrane"/>
    <property type="evidence" value="ECO:0007669"/>
    <property type="project" value="UniProtKB-SubCell"/>
</dbReference>
<dbReference type="PANTHER" id="PTHR19359">
    <property type="entry name" value="CYTOCHROME B5"/>
    <property type="match status" value="1"/>
</dbReference>
<evidence type="ECO:0000313" key="10">
    <source>
        <dbReference type="EMBL" id="KAF0729706.1"/>
    </source>
</evidence>
<dbReference type="SMART" id="SM01117">
    <property type="entry name" value="Cyt-b5"/>
    <property type="match status" value="1"/>
</dbReference>
<dbReference type="VEuPathDB" id="FungiDB:AeMF1_013222"/>
<dbReference type="PRINTS" id="PR00363">
    <property type="entry name" value="CYTOCHROMEB5"/>
</dbReference>
<dbReference type="EMBL" id="VJMJ01000162">
    <property type="protein sequence ID" value="KAF0729706.1"/>
    <property type="molecule type" value="Genomic_DNA"/>
</dbReference>
<dbReference type="InterPro" id="IPR050668">
    <property type="entry name" value="Cytochrome_b5"/>
</dbReference>
<protein>
    <recommendedName>
        <fullName evidence="9">Cytochrome b5 heme-binding domain-containing protein</fullName>
    </recommendedName>
</protein>
<feature type="transmembrane region" description="Helical" evidence="8">
    <location>
        <begin position="103"/>
        <end position="121"/>
    </location>
</feature>
<dbReference type="FunFam" id="3.10.120.10:FF:000002">
    <property type="entry name" value="Cytochrome b5 type B"/>
    <property type="match status" value="1"/>
</dbReference>
<evidence type="ECO:0000256" key="4">
    <source>
        <dbReference type="ARBA" id="ARBA00022723"/>
    </source>
</evidence>
<dbReference type="SUPFAM" id="SSF55856">
    <property type="entry name" value="Cytochrome b5-like heme/steroid binding domain"/>
    <property type="match status" value="1"/>
</dbReference>
<evidence type="ECO:0000256" key="3">
    <source>
        <dbReference type="ARBA" id="ARBA00022692"/>
    </source>
</evidence>
<evidence type="ECO:0000256" key="5">
    <source>
        <dbReference type="ARBA" id="ARBA00023004"/>
    </source>
</evidence>
<reference evidence="10 11" key="1">
    <citation type="submission" date="2019-07" db="EMBL/GenBank/DDBJ databases">
        <title>Genomics analysis of Aphanomyces spp. identifies a new class of oomycete effector associated with host adaptation.</title>
        <authorList>
            <person name="Gaulin E."/>
        </authorList>
    </citation>
    <scope>NUCLEOTIDE SEQUENCE [LARGE SCALE GENOMIC DNA]</scope>
    <source>
        <strain evidence="10 11">ATCC 201684</strain>
    </source>
</reference>
<dbReference type="InterPro" id="IPR036400">
    <property type="entry name" value="Cyt_B5-like_heme/steroid_sf"/>
</dbReference>
<evidence type="ECO:0000259" key="9">
    <source>
        <dbReference type="PROSITE" id="PS50255"/>
    </source>
</evidence>
<dbReference type="Proteomes" id="UP000481153">
    <property type="component" value="Unassembled WGS sequence"/>
</dbReference>
<keyword evidence="4" id="KW-0479">Metal-binding</keyword>
<proteinExistence type="inferred from homology"/>
<name>A0A6G0WQP4_9STRA</name>
<sequence length="130" mass="14428">MATKVYTKEEVAQHKTEKDCWVIIGRPGAKKVYDFTPFLNQHPGGPELVLTMAGKDVNEMFEDIGHTTDALKLMDKLCIGKLLETPTPVVKKFEKPHQVAGDYAFLVVLFLVVVSTIYSHLDQAGLASSH</sequence>
<evidence type="ECO:0000256" key="2">
    <source>
        <dbReference type="ARBA" id="ARBA00022617"/>
    </source>
</evidence>
<comment type="subcellular location">
    <subcellularLocation>
        <location evidence="1">Membrane</location>
    </subcellularLocation>
</comment>
<dbReference type="GO" id="GO:0046872">
    <property type="term" value="F:metal ion binding"/>
    <property type="evidence" value="ECO:0007669"/>
    <property type="project" value="UniProtKB-KW"/>
</dbReference>
<keyword evidence="2" id="KW-0349">Heme</keyword>
<keyword evidence="3 8" id="KW-0812">Transmembrane</keyword>
<dbReference type="GO" id="GO:0020037">
    <property type="term" value="F:heme binding"/>
    <property type="evidence" value="ECO:0007669"/>
    <property type="project" value="TreeGrafter"/>
</dbReference>
<comment type="caution">
    <text evidence="10">The sequence shown here is derived from an EMBL/GenBank/DDBJ whole genome shotgun (WGS) entry which is preliminary data.</text>
</comment>